<comment type="caution">
    <text evidence="7">The sequence shown here is derived from an EMBL/GenBank/DDBJ whole genome shotgun (WGS) entry which is preliminary data.</text>
</comment>
<dbReference type="CDD" id="cd04489">
    <property type="entry name" value="ExoVII_LU_OBF"/>
    <property type="match status" value="1"/>
</dbReference>
<feature type="domain" description="OB-fold nucleic acid binding" evidence="6">
    <location>
        <begin position="11"/>
        <end position="104"/>
    </location>
</feature>
<dbReference type="InterPro" id="IPR025824">
    <property type="entry name" value="OB-fold_nuc-bd_dom"/>
</dbReference>
<dbReference type="GO" id="GO:0003676">
    <property type="term" value="F:nucleic acid binding"/>
    <property type="evidence" value="ECO:0007669"/>
    <property type="project" value="InterPro"/>
</dbReference>
<dbReference type="InterPro" id="IPR020579">
    <property type="entry name" value="Exonuc_VII_lsu_C"/>
</dbReference>
<dbReference type="GO" id="GO:0006308">
    <property type="term" value="P:DNA catabolic process"/>
    <property type="evidence" value="ECO:0007669"/>
    <property type="project" value="InterPro"/>
</dbReference>
<keyword evidence="4" id="KW-0269">Exonuclease</keyword>
<sequence length="447" mass="50733">MPDDITSPKILSVSELNSRIRRLLEINFTHIRIEGELSSLARPRSGHWYFTLKDDQAQVRCAMFRGRNQHISFIPAEGMQVRVRANASLYEGRGDYQLIVEHMEETGAGDLQKAFEKLKKKLASEGLFDTERKRPIPAIPQHIGIITSPTGAAIRDILTVLKRRFPAIPITIIPSMVQGDEAAKHLYRTLEQAKRYHQKNPIDVLVITRGGGSMEDLRPFNDEKLARSIADSPIPVVSAIGHEVDFTIADFVADLRAPTPSAAAELISPDYREWLQQINTCQQHLTTHMTYRLNLLQHRLATVSGQLRRPDDRLREVSQRLDDLDIRLTQAIKMQLKHQNTRFQYVRNQLIQTNPAHLIQQWHIRLGILSRQLPSLIKGQLKNHWLLLSNLGNQLQAVSPLSTLSRGYSIVQKESIVIINSQQLQPGDQISAQFHKGSAQCRVESVS</sequence>
<organism evidence="7">
    <name type="scientific">invertebrate metagenome</name>
    <dbReference type="NCBI Taxonomy" id="1711999"/>
    <lineage>
        <taxon>unclassified sequences</taxon>
        <taxon>metagenomes</taxon>
        <taxon>organismal metagenomes</taxon>
    </lineage>
</organism>
<evidence type="ECO:0000259" key="5">
    <source>
        <dbReference type="Pfam" id="PF02601"/>
    </source>
</evidence>
<keyword evidence="3 7" id="KW-0378">Hydrolase</keyword>
<dbReference type="GO" id="GO:0009318">
    <property type="term" value="C:exodeoxyribonuclease VII complex"/>
    <property type="evidence" value="ECO:0007669"/>
    <property type="project" value="InterPro"/>
</dbReference>
<evidence type="ECO:0000259" key="6">
    <source>
        <dbReference type="Pfam" id="PF13742"/>
    </source>
</evidence>
<dbReference type="Pfam" id="PF13742">
    <property type="entry name" value="tRNA_anti_2"/>
    <property type="match status" value="1"/>
</dbReference>
<protein>
    <submittedName>
        <fullName evidence="7">Exodeoxyribonuclease 7 large subunit</fullName>
        <ecNumber evidence="7">3.1.11.6</ecNumber>
    </submittedName>
</protein>
<dbReference type="HAMAP" id="MF_00378">
    <property type="entry name" value="Exonuc_7_L"/>
    <property type="match status" value="1"/>
</dbReference>
<dbReference type="EMBL" id="NSIT01000018">
    <property type="protein sequence ID" value="PJE80422.1"/>
    <property type="molecule type" value="Genomic_DNA"/>
</dbReference>
<feature type="domain" description="Exonuclease VII large subunit C-terminal" evidence="5">
    <location>
        <begin position="127"/>
        <end position="442"/>
    </location>
</feature>
<evidence type="ECO:0000313" key="7">
    <source>
        <dbReference type="EMBL" id="PJE80422.1"/>
    </source>
</evidence>
<dbReference type="PANTHER" id="PTHR30008:SF0">
    <property type="entry name" value="EXODEOXYRIBONUCLEASE 7 LARGE SUBUNIT"/>
    <property type="match status" value="1"/>
</dbReference>
<dbReference type="GO" id="GO:0008855">
    <property type="term" value="F:exodeoxyribonuclease VII activity"/>
    <property type="evidence" value="ECO:0007669"/>
    <property type="project" value="UniProtKB-EC"/>
</dbReference>
<evidence type="ECO:0000256" key="1">
    <source>
        <dbReference type="ARBA" id="ARBA00022490"/>
    </source>
</evidence>
<reference evidence="7" key="1">
    <citation type="journal article" date="2017" name="Appl. Environ. Microbiol.">
        <title>Molecular characterization of an Endozoicomonas-like organism causing infection in king scallop Pecten maximus L.</title>
        <authorList>
            <person name="Cano I."/>
            <person name="van Aerle R."/>
            <person name="Ross S."/>
            <person name="Verner-Jeffreys D.W."/>
            <person name="Paley R.K."/>
            <person name="Rimmer G."/>
            <person name="Ryder D."/>
            <person name="Hooper P."/>
            <person name="Stone D."/>
            <person name="Feist S.W."/>
        </authorList>
    </citation>
    <scope>NUCLEOTIDE SEQUENCE</scope>
</reference>
<dbReference type="PANTHER" id="PTHR30008">
    <property type="entry name" value="EXODEOXYRIBONUCLEASE 7 LARGE SUBUNIT"/>
    <property type="match status" value="1"/>
</dbReference>
<dbReference type="InterPro" id="IPR003753">
    <property type="entry name" value="Exonuc_VII_L"/>
</dbReference>
<dbReference type="NCBIfam" id="TIGR00237">
    <property type="entry name" value="xseA"/>
    <property type="match status" value="1"/>
</dbReference>
<proteinExistence type="inferred from homology"/>
<keyword evidence="1" id="KW-0963">Cytoplasm</keyword>
<dbReference type="Pfam" id="PF02601">
    <property type="entry name" value="Exonuc_VII_L"/>
    <property type="match status" value="1"/>
</dbReference>
<name>A0A2H9TB02_9ZZZZ</name>
<dbReference type="AlphaFoldDB" id="A0A2H9TB02"/>
<dbReference type="EC" id="3.1.11.6" evidence="7"/>
<accession>A0A2H9TB02</accession>
<gene>
    <name evidence="7" type="primary">xseA</name>
    <name evidence="7" type="ORF">CI610_00605</name>
</gene>
<evidence type="ECO:0000256" key="4">
    <source>
        <dbReference type="ARBA" id="ARBA00022839"/>
    </source>
</evidence>
<evidence type="ECO:0000256" key="2">
    <source>
        <dbReference type="ARBA" id="ARBA00022722"/>
    </source>
</evidence>
<evidence type="ECO:0000256" key="3">
    <source>
        <dbReference type="ARBA" id="ARBA00022801"/>
    </source>
</evidence>
<keyword evidence="2" id="KW-0540">Nuclease</keyword>